<organism evidence="1 2">
    <name type="scientific">Streptomyces albipurpureus</name>
    <dbReference type="NCBI Taxonomy" id="2897419"/>
    <lineage>
        <taxon>Bacteria</taxon>
        <taxon>Bacillati</taxon>
        <taxon>Actinomycetota</taxon>
        <taxon>Actinomycetes</taxon>
        <taxon>Kitasatosporales</taxon>
        <taxon>Streptomycetaceae</taxon>
        <taxon>Streptomyces</taxon>
    </lineage>
</organism>
<proteinExistence type="predicted"/>
<dbReference type="RefSeq" id="WP_250919345.1">
    <property type="nucleotide sequence ID" value="NZ_JAMQAW010000009.1"/>
</dbReference>
<evidence type="ECO:0000313" key="1">
    <source>
        <dbReference type="EMBL" id="MCM2389009.1"/>
    </source>
</evidence>
<evidence type="ECO:0000313" key="2">
    <source>
        <dbReference type="Proteomes" id="UP001431429"/>
    </source>
</evidence>
<reference evidence="1" key="1">
    <citation type="submission" date="2022-06" db="EMBL/GenBank/DDBJ databases">
        <title>Genome public.</title>
        <authorList>
            <person name="Sun Q."/>
        </authorList>
    </citation>
    <scope>NUCLEOTIDE SEQUENCE</scope>
    <source>
        <strain evidence="1">CWNU-1</strain>
    </source>
</reference>
<dbReference type="Proteomes" id="UP001431429">
    <property type="component" value="Unassembled WGS sequence"/>
</dbReference>
<gene>
    <name evidence="1" type="ORF">NBG84_12015</name>
</gene>
<keyword evidence="2" id="KW-1185">Reference proteome</keyword>
<protein>
    <submittedName>
        <fullName evidence="1">Uncharacterized protein</fullName>
    </submittedName>
</protein>
<dbReference type="EMBL" id="JAMQAW010000009">
    <property type="protein sequence ID" value="MCM2389009.1"/>
    <property type="molecule type" value="Genomic_DNA"/>
</dbReference>
<comment type="caution">
    <text evidence="1">The sequence shown here is derived from an EMBL/GenBank/DDBJ whole genome shotgun (WGS) entry which is preliminary data.</text>
</comment>
<sequence length="95" mass="10471">MSPLVPLLLWALVTAPVVLFTLSLFHRDQDQGGLVRREISEPARWPEDMVWGTPTPVHVEERFALLRGEDSAAVRPYLSDDIAQPCSCGAGSTAR</sequence>
<accession>A0ABT0UKP8</accession>
<name>A0ABT0UKP8_9ACTN</name>